<gene>
    <name evidence="2" type="ORF">CEW89_13610</name>
</gene>
<dbReference type="AlphaFoldDB" id="A0A291GE96"/>
<sequence>MAWLGAGATDRKPVYNPLGLDKGLSRAKVPARRISQGSLLLETAIPDQFRQPLDLLTFERFERFRRSLHMVLGPNGRLWLAIESDLALSVLSLDLSDWRKDSPIRILYGWDLSRARCWLGAECLDTGEMKSVTGAEPAAIHGEDLARVLFAVGEPSLAPDVGCFAFADHIEPLGYAEGLAPGALVETEYGPRAIEDLSPGTLIATQTGGLSPLLANVRSTLPAVGQMTPLRLRRPFQNLRQTLEATPRCEIVTQGIDTSYLFGAEHVSVRAMHIAPFLPGACPCLNLLSTRHNLVLAEHSAYRVAGIAVMPLARNHHAEHGAATRLSHLETDDIPARTGSGPASLLRHEAIALLSERYL</sequence>
<protein>
    <recommendedName>
        <fullName evidence="1">Hedgehog/Intein (Hint) domain-containing protein</fullName>
    </recommendedName>
</protein>
<dbReference type="RefSeq" id="WP_096806254.1">
    <property type="nucleotide sequence ID" value="NZ_CP022196.1"/>
</dbReference>
<dbReference type="InterPro" id="IPR028992">
    <property type="entry name" value="Hedgehog/Intein_dom"/>
</dbReference>
<organism evidence="2 3">
    <name type="scientific">Celeribacter ethanolicus</name>
    <dbReference type="NCBI Taxonomy" id="1758178"/>
    <lineage>
        <taxon>Bacteria</taxon>
        <taxon>Pseudomonadati</taxon>
        <taxon>Pseudomonadota</taxon>
        <taxon>Alphaproteobacteria</taxon>
        <taxon>Rhodobacterales</taxon>
        <taxon>Roseobacteraceae</taxon>
        <taxon>Celeribacter</taxon>
    </lineage>
</organism>
<keyword evidence="3" id="KW-1185">Reference proteome</keyword>
<name>A0A291GE96_9RHOB</name>
<evidence type="ECO:0000259" key="1">
    <source>
        <dbReference type="Pfam" id="PF13403"/>
    </source>
</evidence>
<dbReference type="Pfam" id="PF13403">
    <property type="entry name" value="Hint_2"/>
    <property type="match status" value="1"/>
</dbReference>
<reference evidence="2 3" key="1">
    <citation type="submission" date="2017-06" db="EMBL/GenBank/DDBJ databases">
        <title>Celeribacter sp. TSPH2 complete genome sequence.</title>
        <authorList>
            <person name="Woo J.-H."/>
            <person name="Kim H.-S."/>
        </authorList>
    </citation>
    <scope>NUCLEOTIDE SEQUENCE [LARGE SCALE GENOMIC DNA]</scope>
    <source>
        <strain evidence="2 3">TSPH2</strain>
    </source>
</reference>
<feature type="domain" description="Hedgehog/Intein (Hint)" evidence="1">
    <location>
        <begin position="179"/>
        <end position="276"/>
    </location>
</feature>
<dbReference type="KEGG" id="ceh:CEW89_13610"/>
<proteinExistence type="predicted"/>
<accession>A0A291GE96</accession>
<evidence type="ECO:0000313" key="2">
    <source>
        <dbReference type="EMBL" id="ATG48511.1"/>
    </source>
</evidence>
<evidence type="ECO:0000313" key="3">
    <source>
        <dbReference type="Proteomes" id="UP000217935"/>
    </source>
</evidence>
<dbReference type="OrthoDB" id="6305173at2"/>
<dbReference type="EMBL" id="CP022196">
    <property type="protein sequence ID" value="ATG48511.1"/>
    <property type="molecule type" value="Genomic_DNA"/>
</dbReference>
<dbReference type="STRING" id="1758178.GCA_001550095_01756"/>
<dbReference type="Proteomes" id="UP000217935">
    <property type="component" value="Chromosome"/>
</dbReference>